<comment type="caution">
    <text evidence="1">The sequence shown here is derived from an EMBL/GenBank/DDBJ whole genome shotgun (WGS) entry which is preliminary data.</text>
</comment>
<name>A0A644V3Z2_9ZZZZ</name>
<accession>A0A644V3Z2</accession>
<sequence>MEKDVDIDAKAKKNIFIVTFGTSDIEFNSGIFIQEGFILERVSDTNPFIERLYLFPIAFPEVKLRVKSNRNRKDSYVLHSPREDGLILVQQYSIFGKIANMSITLPVLNKIVAEGKKPDSFVLIYTDQEDVAVSHRSNDSLYIASVFKAKVKTMFESYGDEHFIEMPIKRNLTLIDEQYRNFASKCKQILETPIDEIGEIFLLPQGGIDQINQALTLQFIKAFKNKVKLYQKPEDAEPKQLEFTNLFLLDLLKQQVISLINSGEYQAASILLRQYQNKLLSRIAQLLEFADKRKLFLYKEALKIKTQAGSVFPDFIIYDIELVQESDLVRETGQKKAAFNILERFFLAEFYYSAGNYTQFVLSFQIFYERLIGYYLSSKYNLDLEKKYYDHGSKLLKNICQTEKALYGEIQKKLRLKVNEEVKLSLPTLAMIAIHCASRAKKDTVVQKLLEIFSHINSVLNGSNGGNGIDKLRNRIAHDGIGVMPEDLYVSSNEKDKHDRFFFWNKYIKAISEILGNKVNPYHELNDYVTRILEQ</sequence>
<dbReference type="EMBL" id="VSSQ01000213">
    <property type="protein sequence ID" value="MPL85917.1"/>
    <property type="molecule type" value="Genomic_DNA"/>
</dbReference>
<proteinExistence type="predicted"/>
<organism evidence="1">
    <name type="scientific">bioreactor metagenome</name>
    <dbReference type="NCBI Taxonomy" id="1076179"/>
    <lineage>
        <taxon>unclassified sequences</taxon>
        <taxon>metagenomes</taxon>
        <taxon>ecological metagenomes</taxon>
    </lineage>
</organism>
<protein>
    <submittedName>
        <fullName evidence="1">Uncharacterized protein</fullName>
    </submittedName>
</protein>
<dbReference type="AlphaFoldDB" id="A0A644V3Z2"/>
<evidence type="ECO:0000313" key="1">
    <source>
        <dbReference type="EMBL" id="MPL85917.1"/>
    </source>
</evidence>
<gene>
    <name evidence="1" type="ORF">SDC9_31892</name>
</gene>
<reference evidence="1" key="1">
    <citation type="submission" date="2019-08" db="EMBL/GenBank/DDBJ databases">
        <authorList>
            <person name="Kucharzyk K."/>
            <person name="Murdoch R.W."/>
            <person name="Higgins S."/>
            <person name="Loffler F."/>
        </authorList>
    </citation>
    <scope>NUCLEOTIDE SEQUENCE</scope>
</reference>